<proteinExistence type="predicted"/>
<evidence type="ECO:0000313" key="1">
    <source>
        <dbReference type="EMBL" id="MFC4555284.1"/>
    </source>
</evidence>
<name>A0ABV9D956_9MICO</name>
<evidence type="ECO:0000313" key="2">
    <source>
        <dbReference type="Proteomes" id="UP001595955"/>
    </source>
</evidence>
<evidence type="ECO:0008006" key="3">
    <source>
        <dbReference type="Google" id="ProtNLM"/>
    </source>
</evidence>
<sequence length="161" mass="17849">MTMDARLHTLMDRLVGTWRTTGRITGGGEHDGATFSGVDVYEWFPGERQMVHRVDVEIFGGRTEAMEFLTPRAGSADTIDQASFDADGTVEHTVGTFGADGRYRIAGDGARATLTVDRPDAMHARWDSQAPDGRWRDWLDVAFARIGEPHIEVRSKTDHSV</sequence>
<keyword evidence="2" id="KW-1185">Reference proteome</keyword>
<reference evidence="2" key="1">
    <citation type="journal article" date="2019" name="Int. J. Syst. Evol. Microbiol.">
        <title>The Global Catalogue of Microorganisms (GCM) 10K type strain sequencing project: providing services to taxonomists for standard genome sequencing and annotation.</title>
        <authorList>
            <consortium name="The Broad Institute Genomics Platform"/>
            <consortium name="The Broad Institute Genome Sequencing Center for Infectious Disease"/>
            <person name="Wu L."/>
            <person name="Ma J."/>
        </authorList>
    </citation>
    <scope>NUCLEOTIDE SEQUENCE [LARGE SCALE GENOMIC DNA]</scope>
    <source>
        <strain evidence="2">JCM 3369</strain>
    </source>
</reference>
<organism evidence="1 2">
    <name type="scientific">Georgenia faecalis</name>
    <dbReference type="NCBI Taxonomy" id="2483799"/>
    <lineage>
        <taxon>Bacteria</taxon>
        <taxon>Bacillati</taxon>
        <taxon>Actinomycetota</taxon>
        <taxon>Actinomycetes</taxon>
        <taxon>Micrococcales</taxon>
        <taxon>Bogoriellaceae</taxon>
        <taxon>Georgenia</taxon>
    </lineage>
</organism>
<dbReference type="RefSeq" id="WP_122823749.1">
    <property type="nucleotide sequence ID" value="NZ_CP033325.1"/>
</dbReference>
<comment type="caution">
    <text evidence="1">The sequence shown here is derived from an EMBL/GenBank/DDBJ whole genome shotgun (WGS) entry which is preliminary data.</text>
</comment>
<protein>
    <recommendedName>
        <fullName evidence="3">DUF1579 domain-containing protein</fullName>
    </recommendedName>
</protein>
<accession>A0ABV9D956</accession>
<dbReference type="EMBL" id="JBHSGF010000005">
    <property type="protein sequence ID" value="MFC4555284.1"/>
    <property type="molecule type" value="Genomic_DNA"/>
</dbReference>
<gene>
    <name evidence="1" type="ORF">ACFO3F_08490</name>
</gene>
<dbReference type="Proteomes" id="UP001595955">
    <property type="component" value="Unassembled WGS sequence"/>
</dbReference>